<comment type="caution">
    <text evidence="3">The sequence shown here is derived from an EMBL/GenBank/DDBJ whole genome shotgun (WGS) entry which is preliminary data.</text>
</comment>
<proteinExistence type="predicted"/>
<dbReference type="EMBL" id="JBBPBM010000016">
    <property type="protein sequence ID" value="KAK8557852.1"/>
    <property type="molecule type" value="Genomic_DNA"/>
</dbReference>
<keyword evidence="2" id="KW-0812">Transmembrane</keyword>
<keyword evidence="4" id="KW-1185">Reference proteome</keyword>
<organism evidence="3 4">
    <name type="scientific">Hibiscus sabdariffa</name>
    <name type="common">roselle</name>
    <dbReference type="NCBI Taxonomy" id="183260"/>
    <lineage>
        <taxon>Eukaryota</taxon>
        <taxon>Viridiplantae</taxon>
        <taxon>Streptophyta</taxon>
        <taxon>Embryophyta</taxon>
        <taxon>Tracheophyta</taxon>
        <taxon>Spermatophyta</taxon>
        <taxon>Magnoliopsida</taxon>
        <taxon>eudicotyledons</taxon>
        <taxon>Gunneridae</taxon>
        <taxon>Pentapetalae</taxon>
        <taxon>rosids</taxon>
        <taxon>malvids</taxon>
        <taxon>Malvales</taxon>
        <taxon>Malvaceae</taxon>
        <taxon>Malvoideae</taxon>
        <taxon>Hibiscus</taxon>
    </lineage>
</organism>
<evidence type="ECO:0000256" key="1">
    <source>
        <dbReference type="SAM" id="MobiDB-lite"/>
    </source>
</evidence>
<feature type="compositionally biased region" description="Basic and acidic residues" evidence="1">
    <location>
        <begin position="80"/>
        <end position="90"/>
    </location>
</feature>
<name>A0ABR2ECM1_9ROSI</name>
<evidence type="ECO:0000313" key="3">
    <source>
        <dbReference type="EMBL" id="KAK8557852.1"/>
    </source>
</evidence>
<keyword evidence="2" id="KW-1133">Transmembrane helix</keyword>
<protein>
    <submittedName>
        <fullName evidence="3">Uncharacterized protein</fullName>
    </submittedName>
</protein>
<dbReference type="Proteomes" id="UP001472677">
    <property type="component" value="Unassembled WGS sequence"/>
</dbReference>
<evidence type="ECO:0000313" key="4">
    <source>
        <dbReference type="Proteomes" id="UP001472677"/>
    </source>
</evidence>
<reference evidence="3 4" key="1">
    <citation type="journal article" date="2024" name="G3 (Bethesda)">
        <title>Genome assembly of Hibiscus sabdariffa L. provides insights into metabolisms of medicinal natural products.</title>
        <authorList>
            <person name="Kim T."/>
        </authorList>
    </citation>
    <scope>NUCLEOTIDE SEQUENCE [LARGE SCALE GENOMIC DNA]</scope>
    <source>
        <strain evidence="3">TK-2024</strain>
        <tissue evidence="3">Old leaves</tissue>
    </source>
</reference>
<gene>
    <name evidence="3" type="ORF">V6N12_010075</name>
</gene>
<sequence length="110" mass="12397">MHEKKLVVYVALGWMYLISMYVHFEPRSTCSGAPYQYTGLRTGVSAATQTCVETCVDKAERASSRDVVASLERRVDRLEESMRDVHETHEANIANQRSNADGGEMEAIRK</sequence>
<feature type="transmembrane region" description="Helical" evidence="2">
    <location>
        <begin position="6"/>
        <end position="24"/>
    </location>
</feature>
<feature type="region of interest" description="Disordered" evidence="1">
    <location>
        <begin position="80"/>
        <end position="110"/>
    </location>
</feature>
<keyword evidence="2" id="KW-0472">Membrane</keyword>
<evidence type="ECO:0000256" key="2">
    <source>
        <dbReference type="SAM" id="Phobius"/>
    </source>
</evidence>
<accession>A0ABR2ECM1</accession>